<dbReference type="Proteomes" id="UP000006514">
    <property type="component" value="Unassembled WGS sequence"/>
</dbReference>
<keyword evidence="2" id="KW-1185">Reference proteome</keyword>
<sequence length="307" mass="34277">MPLLEKLELGPYLHFPKLQHINFPSLKYIATPYPIVGDPCDIFESSPALEELCISFMDDNMMLPYMQLIDLPRLVSLVSRVPRLGLMQLRRCALTRVLDIFAQPAVRELHVHCMEIDVTLVPLAVRILADVSAKGSTNLALSKSGDSLVLRAGNSARLGRILTLPCDAADAALAAVWRVIPPQSLSNLYTSWELWVCVFCDIARGSHVQEIELVLPEAGAPLAEPPDMPDVHFPRLSGLVLRAPAHSTRIAHVPWLWMRSLIRSLHLGRPLKELTLVNIEISDAEYPSPELSPDTHIQHVWELSLMH</sequence>
<gene>
    <name evidence="1" type="ORF">AURDEDRAFT_175933</name>
</gene>
<proteinExistence type="predicted"/>
<organism evidence="1 2">
    <name type="scientific">Auricularia subglabra (strain TFB-10046 / SS5)</name>
    <name type="common">White-rot fungus</name>
    <name type="synonym">Auricularia delicata (strain TFB10046)</name>
    <dbReference type="NCBI Taxonomy" id="717982"/>
    <lineage>
        <taxon>Eukaryota</taxon>
        <taxon>Fungi</taxon>
        <taxon>Dikarya</taxon>
        <taxon>Basidiomycota</taxon>
        <taxon>Agaricomycotina</taxon>
        <taxon>Agaricomycetes</taxon>
        <taxon>Auriculariales</taxon>
        <taxon>Auriculariaceae</taxon>
        <taxon>Auricularia</taxon>
    </lineage>
</organism>
<evidence type="ECO:0008006" key="3">
    <source>
        <dbReference type="Google" id="ProtNLM"/>
    </source>
</evidence>
<dbReference type="InParanoid" id="J0WQX1"/>
<dbReference type="AlphaFoldDB" id="J0WQX1"/>
<protein>
    <recommendedName>
        <fullName evidence="3">F-box domain-containing protein</fullName>
    </recommendedName>
</protein>
<dbReference type="EMBL" id="JH687909">
    <property type="protein sequence ID" value="EJD35026.1"/>
    <property type="molecule type" value="Genomic_DNA"/>
</dbReference>
<name>J0WQX1_AURST</name>
<evidence type="ECO:0000313" key="1">
    <source>
        <dbReference type="EMBL" id="EJD35026.1"/>
    </source>
</evidence>
<accession>J0WQX1</accession>
<reference evidence="2" key="1">
    <citation type="journal article" date="2012" name="Science">
        <title>The Paleozoic origin of enzymatic lignin decomposition reconstructed from 31 fungal genomes.</title>
        <authorList>
            <person name="Floudas D."/>
            <person name="Binder M."/>
            <person name="Riley R."/>
            <person name="Barry K."/>
            <person name="Blanchette R.A."/>
            <person name="Henrissat B."/>
            <person name="Martinez A.T."/>
            <person name="Otillar R."/>
            <person name="Spatafora J.W."/>
            <person name="Yadav J.S."/>
            <person name="Aerts A."/>
            <person name="Benoit I."/>
            <person name="Boyd A."/>
            <person name="Carlson A."/>
            <person name="Copeland A."/>
            <person name="Coutinho P.M."/>
            <person name="de Vries R.P."/>
            <person name="Ferreira P."/>
            <person name="Findley K."/>
            <person name="Foster B."/>
            <person name="Gaskell J."/>
            <person name="Glotzer D."/>
            <person name="Gorecki P."/>
            <person name="Heitman J."/>
            <person name="Hesse C."/>
            <person name="Hori C."/>
            <person name="Igarashi K."/>
            <person name="Jurgens J.A."/>
            <person name="Kallen N."/>
            <person name="Kersten P."/>
            <person name="Kohler A."/>
            <person name="Kuees U."/>
            <person name="Kumar T.K.A."/>
            <person name="Kuo A."/>
            <person name="LaButti K."/>
            <person name="Larrondo L.F."/>
            <person name="Lindquist E."/>
            <person name="Ling A."/>
            <person name="Lombard V."/>
            <person name="Lucas S."/>
            <person name="Lundell T."/>
            <person name="Martin R."/>
            <person name="McLaughlin D.J."/>
            <person name="Morgenstern I."/>
            <person name="Morin E."/>
            <person name="Murat C."/>
            <person name="Nagy L.G."/>
            <person name="Nolan M."/>
            <person name="Ohm R.A."/>
            <person name="Patyshakuliyeva A."/>
            <person name="Rokas A."/>
            <person name="Ruiz-Duenas F.J."/>
            <person name="Sabat G."/>
            <person name="Salamov A."/>
            <person name="Samejima M."/>
            <person name="Schmutz J."/>
            <person name="Slot J.C."/>
            <person name="St John F."/>
            <person name="Stenlid J."/>
            <person name="Sun H."/>
            <person name="Sun S."/>
            <person name="Syed K."/>
            <person name="Tsang A."/>
            <person name="Wiebenga A."/>
            <person name="Young D."/>
            <person name="Pisabarro A."/>
            <person name="Eastwood D.C."/>
            <person name="Martin F."/>
            <person name="Cullen D."/>
            <person name="Grigoriev I.V."/>
            <person name="Hibbett D.S."/>
        </authorList>
    </citation>
    <scope>NUCLEOTIDE SEQUENCE [LARGE SCALE GENOMIC DNA]</scope>
    <source>
        <strain evidence="2">TFB10046</strain>
    </source>
</reference>
<evidence type="ECO:0000313" key="2">
    <source>
        <dbReference type="Proteomes" id="UP000006514"/>
    </source>
</evidence>
<dbReference type="KEGG" id="adl:AURDEDRAFT_175933"/>